<name>A0A7R9ANX9_TIMSH</name>
<accession>A0A7R9ANX9</accession>
<proteinExistence type="predicted"/>
<organism evidence="3">
    <name type="scientific">Timema shepardi</name>
    <name type="common">Walking stick</name>
    <dbReference type="NCBI Taxonomy" id="629360"/>
    <lineage>
        <taxon>Eukaryota</taxon>
        <taxon>Metazoa</taxon>
        <taxon>Ecdysozoa</taxon>
        <taxon>Arthropoda</taxon>
        <taxon>Hexapoda</taxon>
        <taxon>Insecta</taxon>
        <taxon>Pterygota</taxon>
        <taxon>Neoptera</taxon>
        <taxon>Polyneoptera</taxon>
        <taxon>Phasmatodea</taxon>
        <taxon>Timematodea</taxon>
        <taxon>Timematoidea</taxon>
        <taxon>Timematidae</taxon>
        <taxon>Timema</taxon>
    </lineage>
</organism>
<reference evidence="3" key="1">
    <citation type="submission" date="2020-11" db="EMBL/GenBank/DDBJ databases">
        <authorList>
            <person name="Tran Van P."/>
        </authorList>
    </citation>
    <scope>NUCLEOTIDE SEQUENCE</scope>
</reference>
<dbReference type="EMBL" id="OC000519">
    <property type="protein sequence ID" value="CAD7257554.1"/>
    <property type="molecule type" value="Genomic_DNA"/>
</dbReference>
<gene>
    <name evidence="3" type="ORF">TSIB3V08_LOCUS1812</name>
</gene>
<evidence type="ECO:0000256" key="2">
    <source>
        <dbReference type="SAM" id="SignalP"/>
    </source>
</evidence>
<dbReference type="AlphaFoldDB" id="A0A7R9ANX9"/>
<feature type="chain" id="PRO_5030941871" evidence="2">
    <location>
        <begin position="23"/>
        <end position="193"/>
    </location>
</feature>
<sequence>MGRREADLPLTLLVKYLHLCSASSFDLTTQPDVDHRVSKHCTALDSYGSVRLLYKIGGGRGRSSQWIQGPRLALHLAFHRGGGPGLKSIPLHQWGFYHIFAAPHYVVTGGMRGAETDRLWTMESVNPTVGVGGPTSAKPKSSVIGRQARLDAANLPLGQEDVPPLSLIPPVETRAPTLDKQSTPLLSLIKPSG</sequence>
<evidence type="ECO:0000313" key="3">
    <source>
        <dbReference type="EMBL" id="CAD7257554.1"/>
    </source>
</evidence>
<feature type="region of interest" description="Disordered" evidence="1">
    <location>
        <begin position="174"/>
        <end position="193"/>
    </location>
</feature>
<keyword evidence="2" id="KW-0732">Signal</keyword>
<protein>
    <submittedName>
        <fullName evidence="3">Uncharacterized protein</fullName>
    </submittedName>
</protein>
<feature type="signal peptide" evidence="2">
    <location>
        <begin position="1"/>
        <end position="22"/>
    </location>
</feature>
<evidence type="ECO:0000256" key="1">
    <source>
        <dbReference type="SAM" id="MobiDB-lite"/>
    </source>
</evidence>